<dbReference type="OrthoDB" id="3261222at2759"/>
<dbReference type="HOGENOM" id="CLU_1970902_0_0_1"/>
<name>A0A0C9X077_9AGAR</name>
<keyword evidence="2" id="KW-1185">Reference proteome</keyword>
<reference evidence="1 2" key="1">
    <citation type="submission" date="2014-04" db="EMBL/GenBank/DDBJ databases">
        <authorList>
            <consortium name="DOE Joint Genome Institute"/>
            <person name="Kuo A."/>
            <person name="Kohler A."/>
            <person name="Nagy L.G."/>
            <person name="Floudas D."/>
            <person name="Copeland A."/>
            <person name="Barry K.W."/>
            <person name="Cichocki N."/>
            <person name="Veneault-Fourrey C."/>
            <person name="LaButti K."/>
            <person name="Lindquist E.A."/>
            <person name="Lipzen A."/>
            <person name="Lundell T."/>
            <person name="Morin E."/>
            <person name="Murat C."/>
            <person name="Sun H."/>
            <person name="Tunlid A."/>
            <person name="Henrissat B."/>
            <person name="Grigoriev I.V."/>
            <person name="Hibbett D.S."/>
            <person name="Martin F."/>
            <person name="Nordberg H.P."/>
            <person name="Cantor M.N."/>
            <person name="Hua S.X."/>
        </authorList>
    </citation>
    <scope>NUCLEOTIDE SEQUENCE [LARGE SCALE GENOMIC DNA]</scope>
    <source>
        <strain evidence="1 2">LaAM-08-1</strain>
    </source>
</reference>
<reference evidence="2" key="2">
    <citation type="submission" date="2015-01" db="EMBL/GenBank/DDBJ databases">
        <title>Evolutionary Origins and Diversification of the Mycorrhizal Mutualists.</title>
        <authorList>
            <consortium name="DOE Joint Genome Institute"/>
            <consortium name="Mycorrhizal Genomics Consortium"/>
            <person name="Kohler A."/>
            <person name="Kuo A."/>
            <person name="Nagy L.G."/>
            <person name="Floudas D."/>
            <person name="Copeland A."/>
            <person name="Barry K.W."/>
            <person name="Cichocki N."/>
            <person name="Veneault-Fourrey C."/>
            <person name="LaButti K."/>
            <person name="Lindquist E.A."/>
            <person name="Lipzen A."/>
            <person name="Lundell T."/>
            <person name="Morin E."/>
            <person name="Murat C."/>
            <person name="Riley R."/>
            <person name="Ohm R."/>
            <person name="Sun H."/>
            <person name="Tunlid A."/>
            <person name="Henrissat B."/>
            <person name="Grigoriev I.V."/>
            <person name="Hibbett D.S."/>
            <person name="Martin F."/>
        </authorList>
    </citation>
    <scope>NUCLEOTIDE SEQUENCE [LARGE SCALE GENOMIC DNA]</scope>
    <source>
        <strain evidence="2">LaAM-08-1</strain>
    </source>
</reference>
<dbReference type="Proteomes" id="UP000054477">
    <property type="component" value="Unassembled WGS sequence"/>
</dbReference>
<proteinExistence type="predicted"/>
<evidence type="ECO:0000313" key="1">
    <source>
        <dbReference type="EMBL" id="KIJ90961.1"/>
    </source>
</evidence>
<sequence length="127" mass="14461">MDQELQFKEQAAHALAKGMKWGTQFKGTAKIAKGMKGEFMRVALRSVLYAADIRCIPPVTRDNGKQTRGTMGFIRRMERVLRQAAIQITGALWTTPMDLLLTHADQWNSTFARFATAQQYGLQHYLR</sequence>
<dbReference type="STRING" id="1095629.A0A0C9X077"/>
<gene>
    <name evidence="1" type="ORF">K443DRAFT_126361</name>
</gene>
<evidence type="ECO:0000313" key="2">
    <source>
        <dbReference type="Proteomes" id="UP000054477"/>
    </source>
</evidence>
<dbReference type="EMBL" id="KN839076">
    <property type="protein sequence ID" value="KIJ90961.1"/>
    <property type="molecule type" value="Genomic_DNA"/>
</dbReference>
<protein>
    <submittedName>
        <fullName evidence="1">Uncharacterized protein</fullName>
    </submittedName>
</protein>
<accession>A0A0C9X077</accession>
<dbReference type="AlphaFoldDB" id="A0A0C9X077"/>
<organism evidence="1 2">
    <name type="scientific">Laccaria amethystina LaAM-08-1</name>
    <dbReference type="NCBI Taxonomy" id="1095629"/>
    <lineage>
        <taxon>Eukaryota</taxon>
        <taxon>Fungi</taxon>
        <taxon>Dikarya</taxon>
        <taxon>Basidiomycota</taxon>
        <taxon>Agaricomycotina</taxon>
        <taxon>Agaricomycetes</taxon>
        <taxon>Agaricomycetidae</taxon>
        <taxon>Agaricales</taxon>
        <taxon>Agaricineae</taxon>
        <taxon>Hydnangiaceae</taxon>
        <taxon>Laccaria</taxon>
    </lineage>
</organism>